<dbReference type="EMBL" id="AGNL01002189">
    <property type="protein sequence ID" value="EJK76409.1"/>
    <property type="molecule type" value="Genomic_DNA"/>
</dbReference>
<organism evidence="3 4">
    <name type="scientific">Thalassiosira oceanica</name>
    <name type="common">Marine diatom</name>
    <dbReference type="NCBI Taxonomy" id="159749"/>
    <lineage>
        <taxon>Eukaryota</taxon>
        <taxon>Sar</taxon>
        <taxon>Stramenopiles</taxon>
        <taxon>Ochrophyta</taxon>
        <taxon>Bacillariophyta</taxon>
        <taxon>Coscinodiscophyceae</taxon>
        <taxon>Thalassiosirophycidae</taxon>
        <taxon>Thalassiosirales</taxon>
        <taxon>Thalassiosiraceae</taxon>
        <taxon>Thalassiosira</taxon>
    </lineage>
</organism>
<evidence type="ECO:0000256" key="1">
    <source>
        <dbReference type="SAM" id="MobiDB-lite"/>
    </source>
</evidence>
<protein>
    <recommendedName>
        <fullName evidence="2">SAM domain-containing protein</fullName>
    </recommendedName>
</protein>
<dbReference type="InterPro" id="IPR001660">
    <property type="entry name" value="SAM"/>
</dbReference>
<dbReference type="InterPro" id="IPR013761">
    <property type="entry name" value="SAM/pointed_sf"/>
</dbReference>
<accession>K0THC1</accession>
<dbReference type="AlphaFoldDB" id="K0THC1"/>
<feature type="region of interest" description="Disordered" evidence="1">
    <location>
        <begin position="118"/>
        <end position="191"/>
    </location>
</feature>
<feature type="compositionally biased region" description="Basic and acidic residues" evidence="1">
    <location>
        <begin position="152"/>
        <end position="162"/>
    </location>
</feature>
<feature type="compositionally biased region" description="Low complexity" evidence="1">
    <location>
        <begin position="388"/>
        <end position="404"/>
    </location>
</feature>
<dbReference type="OrthoDB" id="203980at2759"/>
<evidence type="ECO:0000313" key="4">
    <source>
        <dbReference type="Proteomes" id="UP000266841"/>
    </source>
</evidence>
<feature type="compositionally biased region" description="Basic residues" evidence="1">
    <location>
        <begin position="369"/>
        <end position="379"/>
    </location>
</feature>
<feature type="region of interest" description="Disordered" evidence="1">
    <location>
        <begin position="1"/>
        <end position="30"/>
    </location>
</feature>
<gene>
    <name evidence="3" type="ORF">THAOC_01828</name>
</gene>
<evidence type="ECO:0000313" key="3">
    <source>
        <dbReference type="EMBL" id="EJK76409.1"/>
    </source>
</evidence>
<feature type="compositionally biased region" description="Basic and acidic residues" evidence="1">
    <location>
        <begin position="180"/>
        <end position="191"/>
    </location>
</feature>
<dbReference type="SUPFAM" id="SSF47769">
    <property type="entry name" value="SAM/Pointed domain"/>
    <property type="match status" value="1"/>
</dbReference>
<evidence type="ECO:0000259" key="2">
    <source>
        <dbReference type="PROSITE" id="PS50105"/>
    </source>
</evidence>
<feature type="compositionally biased region" description="Basic and acidic residues" evidence="1">
    <location>
        <begin position="1"/>
        <end position="10"/>
    </location>
</feature>
<feature type="compositionally biased region" description="Gly residues" evidence="1">
    <location>
        <begin position="120"/>
        <end position="130"/>
    </location>
</feature>
<dbReference type="Gene3D" id="1.10.150.50">
    <property type="entry name" value="Transcription Factor, Ets-1"/>
    <property type="match status" value="1"/>
</dbReference>
<name>K0THC1_THAOC</name>
<reference evidence="3 4" key="1">
    <citation type="journal article" date="2012" name="Genome Biol.">
        <title>Genome and low-iron response of an oceanic diatom adapted to chronic iron limitation.</title>
        <authorList>
            <person name="Lommer M."/>
            <person name="Specht M."/>
            <person name="Roy A.S."/>
            <person name="Kraemer L."/>
            <person name="Andreson R."/>
            <person name="Gutowska M.A."/>
            <person name="Wolf J."/>
            <person name="Bergner S.V."/>
            <person name="Schilhabel M.B."/>
            <person name="Klostermeier U.C."/>
            <person name="Beiko R.G."/>
            <person name="Rosenstiel P."/>
            <person name="Hippler M."/>
            <person name="Laroche J."/>
        </authorList>
    </citation>
    <scope>NUCLEOTIDE SEQUENCE [LARGE SCALE GENOMIC DNA]</scope>
    <source>
        <strain evidence="3 4">CCMP1005</strain>
    </source>
</reference>
<dbReference type="PROSITE" id="PS50105">
    <property type="entry name" value="SAM_DOMAIN"/>
    <property type="match status" value="1"/>
</dbReference>
<dbReference type="SMART" id="SM00454">
    <property type="entry name" value="SAM"/>
    <property type="match status" value="1"/>
</dbReference>
<feature type="region of interest" description="Disordered" evidence="1">
    <location>
        <begin position="208"/>
        <end position="265"/>
    </location>
</feature>
<feature type="region of interest" description="Disordered" evidence="1">
    <location>
        <begin position="284"/>
        <end position="404"/>
    </location>
</feature>
<sequence length="404" mass="43320">PGREPSKGPELEQFEQKPTFFRSTPDPPKVLTARINERSTANQTMASSSPSRPPSLVASWLSSIDLGHAAANFEMAGIVTPRSLAELELVHYGPLGVKSAEHRKRLFYLVQRVRAELEEGGGGGEEGGTGSNDAGCNGSEAEAVSTLASPLSERDHGGRRDTLSVLGNHRTALSPTSPHELPERSPARERLRTELRLRRLRRDRQALKDGKVAFSSPASQSSSEEKDLRHVPAPGVDGAAEGPAKAAVVGNAPEGRQDELDSILLSPGEVPRAAVRDGGLVDDELDSILSSPGDIPRRMRNDRGSPAYRPLAPDLAALASRSLPRTRRRRRMKRTRAAPDFLQETPSCTAAPRYAGPTPRRPPEATARARTRGGRRRGRRSEGGGRGYPAAPRAAGGASSRRGA</sequence>
<keyword evidence="4" id="KW-1185">Reference proteome</keyword>
<feature type="compositionally biased region" description="Low complexity" evidence="1">
    <location>
        <begin position="306"/>
        <end position="323"/>
    </location>
</feature>
<dbReference type="Pfam" id="PF00536">
    <property type="entry name" value="SAM_1"/>
    <property type="match status" value="1"/>
</dbReference>
<feature type="non-terminal residue" evidence="3">
    <location>
        <position position="1"/>
    </location>
</feature>
<feature type="domain" description="SAM" evidence="2">
    <location>
        <begin position="57"/>
        <end position="116"/>
    </location>
</feature>
<comment type="caution">
    <text evidence="3">The sequence shown here is derived from an EMBL/GenBank/DDBJ whole genome shotgun (WGS) entry which is preliminary data.</text>
</comment>
<feature type="compositionally biased region" description="Basic residues" evidence="1">
    <location>
        <begin position="324"/>
        <end position="336"/>
    </location>
</feature>
<dbReference type="Proteomes" id="UP000266841">
    <property type="component" value="Unassembled WGS sequence"/>
</dbReference>
<proteinExistence type="predicted"/>